<dbReference type="Proteomes" id="UP000516369">
    <property type="component" value="Chromosome"/>
</dbReference>
<sequence>MVGEVQGTALIGMRLGVIGAQRDGLAVAGNRFHPLPPALPSVAEIVVGFGIGGVTGDRLPQGSSRRIHVTALKENNAKTVGIGRLGRIGGDRRTDQRLGTGGVPR</sequence>
<keyword evidence="3" id="KW-1185">Reference proteome</keyword>
<evidence type="ECO:0000313" key="2">
    <source>
        <dbReference type="EMBL" id="QNT69595.1"/>
    </source>
</evidence>
<dbReference type="KEGG" id="dvn:HQ394_09980"/>
<gene>
    <name evidence="2" type="ORF">HQ394_09980</name>
</gene>
<evidence type="ECO:0000313" key="3">
    <source>
        <dbReference type="Proteomes" id="UP000516369"/>
    </source>
</evidence>
<protein>
    <submittedName>
        <fullName evidence="2">Uncharacterized protein</fullName>
    </submittedName>
</protein>
<reference evidence="2 3" key="1">
    <citation type="submission" date="2020-05" db="EMBL/GenBank/DDBJ databases">
        <title>Complete closed genome sequence of Defluviicoccus vanus.</title>
        <authorList>
            <person name="Bessarab I."/>
            <person name="Arumugam K."/>
            <person name="Maszenan A.M."/>
            <person name="Seviour R.J."/>
            <person name="Williams R.B."/>
        </authorList>
    </citation>
    <scope>NUCLEOTIDE SEQUENCE [LARGE SCALE GENOMIC DNA]</scope>
    <source>
        <strain evidence="2 3">Ben 114</strain>
    </source>
</reference>
<evidence type="ECO:0000256" key="1">
    <source>
        <dbReference type="SAM" id="MobiDB-lite"/>
    </source>
</evidence>
<dbReference type="AlphaFoldDB" id="A0A7H1N1K9"/>
<proteinExistence type="predicted"/>
<dbReference type="EMBL" id="CP053923">
    <property type="protein sequence ID" value="QNT69595.1"/>
    <property type="molecule type" value="Genomic_DNA"/>
</dbReference>
<accession>A0A7H1N1K9</accession>
<feature type="region of interest" description="Disordered" evidence="1">
    <location>
        <begin position="83"/>
        <end position="105"/>
    </location>
</feature>
<name>A0A7H1N1K9_9PROT</name>
<organism evidence="2 3">
    <name type="scientific">Defluviicoccus vanus</name>
    <dbReference type="NCBI Taxonomy" id="111831"/>
    <lineage>
        <taxon>Bacteria</taxon>
        <taxon>Pseudomonadati</taxon>
        <taxon>Pseudomonadota</taxon>
        <taxon>Alphaproteobacteria</taxon>
        <taxon>Rhodospirillales</taxon>
        <taxon>Rhodospirillaceae</taxon>
        <taxon>Defluviicoccus</taxon>
    </lineage>
</organism>